<name>A0A382NX96_9ZZZZ</name>
<evidence type="ECO:0000313" key="1">
    <source>
        <dbReference type="EMBL" id="SVC65270.1"/>
    </source>
</evidence>
<dbReference type="Gene3D" id="3.90.1200.10">
    <property type="match status" value="1"/>
</dbReference>
<accession>A0A382NX96</accession>
<dbReference type="PANTHER" id="PTHR12149:SF8">
    <property type="entry name" value="PROTEIN-RIBULOSAMINE 3-KINASE"/>
    <property type="match status" value="1"/>
</dbReference>
<sequence>VYRGHAEVDLAMTELFGGFPNSFYSAYYEALPPADGYREVRQPLYQLYPLLVHVNLFGGSYVESTRQTLDQLLSES</sequence>
<organism evidence="1">
    <name type="scientific">marine metagenome</name>
    <dbReference type="NCBI Taxonomy" id="408172"/>
    <lineage>
        <taxon>unclassified sequences</taxon>
        <taxon>metagenomes</taxon>
        <taxon>ecological metagenomes</taxon>
    </lineage>
</organism>
<dbReference type="InterPro" id="IPR016477">
    <property type="entry name" value="Fructo-/Ketosamine-3-kinase"/>
</dbReference>
<dbReference type="AlphaFoldDB" id="A0A382NX96"/>
<dbReference type="Pfam" id="PF03881">
    <property type="entry name" value="Fructosamin_kin"/>
    <property type="match status" value="1"/>
</dbReference>
<reference evidence="1" key="1">
    <citation type="submission" date="2018-05" db="EMBL/GenBank/DDBJ databases">
        <authorList>
            <person name="Lanie J.A."/>
            <person name="Ng W.-L."/>
            <person name="Kazmierczak K.M."/>
            <person name="Andrzejewski T.M."/>
            <person name="Davidsen T.M."/>
            <person name="Wayne K.J."/>
            <person name="Tettelin H."/>
            <person name="Glass J.I."/>
            <person name="Rusch D."/>
            <person name="Podicherti R."/>
            <person name="Tsui H.-C.T."/>
            <person name="Winkler M.E."/>
        </authorList>
    </citation>
    <scope>NUCLEOTIDE SEQUENCE</scope>
</reference>
<dbReference type="PANTHER" id="PTHR12149">
    <property type="entry name" value="FRUCTOSAMINE 3 KINASE-RELATED PROTEIN"/>
    <property type="match status" value="1"/>
</dbReference>
<dbReference type="EMBL" id="UINC01103125">
    <property type="protein sequence ID" value="SVC65270.1"/>
    <property type="molecule type" value="Genomic_DNA"/>
</dbReference>
<gene>
    <name evidence="1" type="ORF">METZ01_LOCUS318124</name>
</gene>
<evidence type="ECO:0008006" key="2">
    <source>
        <dbReference type="Google" id="ProtNLM"/>
    </source>
</evidence>
<feature type="non-terminal residue" evidence="1">
    <location>
        <position position="1"/>
    </location>
</feature>
<protein>
    <recommendedName>
        <fullName evidence="2">Fructosamine kinase</fullName>
    </recommendedName>
</protein>
<proteinExistence type="predicted"/>